<feature type="domain" description="ABC transporter" evidence="6">
    <location>
        <begin position="6"/>
        <end position="239"/>
    </location>
</feature>
<proteinExistence type="inferred from homology"/>
<dbReference type="InterPro" id="IPR003593">
    <property type="entry name" value="AAA+_ATPase"/>
</dbReference>
<keyword evidence="2" id="KW-0813">Transport</keyword>
<sequence length="254" mass="26942">MTQPVLELLDGSVAYDGRTAVAEVDLVVEAGEVVAVLGANGSGKSTVVRACVGLLPLTTGTLALFGTPRDRFREWTRLGYVPQRGGATTGVPATVREVVATGRLARSGLRRRSAEDRRAVETALETVGLAERARDSVGTLSGGQQQRVLIARALTCEPELLVLDEPTAGVDLASQTALADTLRTLVGRGTTVVLVAHELGPMHPLITRAVTMSEGRVLHDGPPPEPDHLHLHDPEHAHPVHEVRDTTAPAWGLR</sequence>
<dbReference type="AlphaFoldDB" id="A0A6J4LDA2"/>
<feature type="region of interest" description="Disordered" evidence="5">
    <location>
        <begin position="216"/>
        <end position="254"/>
    </location>
</feature>
<evidence type="ECO:0000256" key="3">
    <source>
        <dbReference type="ARBA" id="ARBA00022741"/>
    </source>
</evidence>
<dbReference type="SMART" id="SM00382">
    <property type="entry name" value="AAA"/>
    <property type="match status" value="1"/>
</dbReference>
<dbReference type="EMBL" id="CADCUE010000100">
    <property type="protein sequence ID" value="CAA9328618.1"/>
    <property type="molecule type" value="Genomic_DNA"/>
</dbReference>
<feature type="compositionally biased region" description="Basic and acidic residues" evidence="5">
    <location>
        <begin position="225"/>
        <end position="245"/>
    </location>
</feature>
<accession>A0A6J4LDA2</accession>
<dbReference type="InterPro" id="IPR003439">
    <property type="entry name" value="ABC_transporter-like_ATP-bd"/>
</dbReference>
<dbReference type="GO" id="GO:0005524">
    <property type="term" value="F:ATP binding"/>
    <property type="evidence" value="ECO:0007669"/>
    <property type="project" value="UniProtKB-KW"/>
</dbReference>
<evidence type="ECO:0000313" key="7">
    <source>
        <dbReference type="EMBL" id="CAA9328618.1"/>
    </source>
</evidence>
<dbReference type="GO" id="GO:0016887">
    <property type="term" value="F:ATP hydrolysis activity"/>
    <property type="evidence" value="ECO:0007669"/>
    <property type="project" value="InterPro"/>
</dbReference>
<dbReference type="Gene3D" id="3.40.50.300">
    <property type="entry name" value="P-loop containing nucleotide triphosphate hydrolases"/>
    <property type="match status" value="1"/>
</dbReference>
<keyword evidence="4 7" id="KW-0067">ATP-binding</keyword>
<evidence type="ECO:0000259" key="6">
    <source>
        <dbReference type="PROSITE" id="PS50893"/>
    </source>
</evidence>
<dbReference type="InterPro" id="IPR017871">
    <property type="entry name" value="ABC_transporter-like_CS"/>
</dbReference>
<dbReference type="PANTHER" id="PTHR42734:SF5">
    <property type="entry name" value="IRON TRANSPORT SYSTEM ATP-BINDING PROTEIN HI_0361-RELATED"/>
    <property type="match status" value="1"/>
</dbReference>
<keyword evidence="3" id="KW-0547">Nucleotide-binding</keyword>
<evidence type="ECO:0000256" key="2">
    <source>
        <dbReference type="ARBA" id="ARBA00022448"/>
    </source>
</evidence>
<dbReference type="SUPFAM" id="SSF52540">
    <property type="entry name" value="P-loop containing nucleoside triphosphate hydrolases"/>
    <property type="match status" value="1"/>
</dbReference>
<dbReference type="PROSITE" id="PS00211">
    <property type="entry name" value="ABC_TRANSPORTER_1"/>
    <property type="match status" value="1"/>
</dbReference>
<dbReference type="Pfam" id="PF00005">
    <property type="entry name" value="ABC_tran"/>
    <property type="match status" value="1"/>
</dbReference>
<reference evidence="7" key="1">
    <citation type="submission" date="2020-02" db="EMBL/GenBank/DDBJ databases">
        <authorList>
            <person name="Meier V. D."/>
        </authorList>
    </citation>
    <scope>NUCLEOTIDE SEQUENCE</scope>
    <source>
        <strain evidence="7">AVDCRST_MAG16</strain>
    </source>
</reference>
<protein>
    <submittedName>
        <fullName evidence="7">Zinc ABC transporter, ATP-binding protein ZnuC</fullName>
    </submittedName>
</protein>
<organism evidence="7">
    <name type="scientific">uncultured Frankineae bacterium</name>
    <dbReference type="NCBI Taxonomy" id="437475"/>
    <lineage>
        <taxon>Bacteria</taxon>
        <taxon>Bacillati</taxon>
        <taxon>Actinomycetota</taxon>
        <taxon>Actinomycetes</taxon>
        <taxon>Frankiales</taxon>
        <taxon>environmental samples</taxon>
    </lineage>
</organism>
<evidence type="ECO:0000256" key="1">
    <source>
        <dbReference type="ARBA" id="ARBA00005417"/>
    </source>
</evidence>
<dbReference type="PANTHER" id="PTHR42734">
    <property type="entry name" value="METAL TRANSPORT SYSTEM ATP-BINDING PROTEIN TM_0124-RELATED"/>
    <property type="match status" value="1"/>
</dbReference>
<comment type="similarity">
    <text evidence="1">Belongs to the ABC transporter superfamily.</text>
</comment>
<evidence type="ECO:0000256" key="5">
    <source>
        <dbReference type="SAM" id="MobiDB-lite"/>
    </source>
</evidence>
<dbReference type="PROSITE" id="PS50893">
    <property type="entry name" value="ABC_TRANSPORTER_2"/>
    <property type="match status" value="1"/>
</dbReference>
<evidence type="ECO:0000256" key="4">
    <source>
        <dbReference type="ARBA" id="ARBA00022840"/>
    </source>
</evidence>
<dbReference type="InterPro" id="IPR050153">
    <property type="entry name" value="Metal_Ion_Import_ABC"/>
</dbReference>
<gene>
    <name evidence="7" type="ORF">AVDCRST_MAG16-1176</name>
</gene>
<dbReference type="InterPro" id="IPR027417">
    <property type="entry name" value="P-loop_NTPase"/>
</dbReference>
<name>A0A6J4LDA2_9ACTN</name>